<evidence type="ECO:0000256" key="7">
    <source>
        <dbReference type="ARBA" id="ARBA00023212"/>
    </source>
</evidence>
<dbReference type="Proteomes" id="UP000039865">
    <property type="component" value="Unassembled WGS sequence"/>
</dbReference>
<evidence type="ECO:0000256" key="5">
    <source>
        <dbReference type="ARBA" id="ARBA00022701"/>
    </source>
</evidence>
<dbReference type="SUPFAM" id="SSF140612">
    <property type="entry name" value="EB1 dimerisation domain-like"/>
    <property type="match status" value="1"/>
</dbReference>
<dbReference type="InterPro" id="IPR027328">
    <property type="entry name" value="MAPRE"/>
</dbReference>
<comment type="subcellular location">
    <subcellularLocation>
        <location evidence="1">Cytoplasm</location>
        <location evidence="1">Cytoskeleton</location>
    </subcellularLocation>
</comment>
<evidence type="ECO:0000256" key="2">
    <source>
        <dbReference type="ARBA" id="ARBA00010729"/>
    </source>
</evidence>
<dbReference type="EMBL" id="CCKQ01010368">
    <property type="protein sequence ID" value="CDW81881.1"/>
    <property type="molecule type" value="Genomic_DNA"/>
</dbReference>
<evidence type="ECO:0000256" key="1">
    <source>
        <dbReference type="ARBA" id="ARBA00004245"/>
    </source>
</evidence>
<evidence type="ECO:0000259" key="12">
    <source>
        <dbReference type="PROSITE" id="PS51230"/>
    </source>
</evidence>
<dbReference type="InterPro" id="IPR004953">
    <property type="entry name" value="EB1_C"/>
</dbReference>
<feature type="compositionally biased region" description="Polar residues" evidence="10">
    <location>
        <begin position="158"/>
        <end position="170"/>
    </location>
</feature>
<dbReference type="FunFam" id="1.10.418.10:FF:000028">
    <property type="entry name" value="RP/EB family microtubule-associated protein"/>
    <property type="match status" value="1"/>
</dbReference>
<proteinExistence type="inferred from homology"/>
<sequence>MSGDAIGMMEGAFFVGRGELLSWANDTFGLSLTKVEQCATGALYCQIIDAVFPGTVSMAKVRWNAKHDYEFVENYKVLQQAFAKNEIKRYIDVDKLVKAKYQDNLEFLQWLKRYYDINYNGEPYDAAGRRKGQDLYYILGGGKVGGNAGVGSKLPNKPSAQKSAVSQPQKLTPGLKSSGGNASMGSGEMKIQQLQGEVVEMKVNMETLEKERDFYFSKLRDIEVYLQANPALNNDLTANALKILYASEEEKVVINEDGSLTIQGAGELLE</sequence>
<feature type="domain" description="EB1 C-terminal" evidence="12">
    <location>
        <begin position="183"/>
        <end position="253"/>
    </location>
</feature>
<keyword evidence="8" id="KW-0131">Cell cycle</keyword>
<dbReference type="SUPFAM" id="SSF47576">
    <property type="entry name" value="Calponin-homology domain, CH-domain"/>
    <property type="match status" value="1"/>
</dbReference>
<dbReference type="Pfam" id="PF00307">
    <property type="entry name" value="CH"/>
    <property type="match status" value="1"/>
</dbReference>
<comment type="similarity">
    <text evidence="2">Belongs to the MAPRE family.</text>
</comment>
<name>A0A078AJ16_STYLE</name>
<dbReference type="InterPro" id="IPR001715">
    <property type="entry name" value="CH_dom"/>
</dbReference>
<keyword evidence="6" id="KW-0498">Mitosis</keyword>
<keyword evidence="3" id="KW-0963">Cytoplasm</keyword>
<dbReference type="OrthoDB" id="2119228at2759"/>
<dbReference type="InterPro" id="IPR036133">
    <property type="entry name" value="EB1_C_sf"/>
</dbReference>
<dbReference type="GO" id="GO:0008017">
    <property type="term" value="F:microtubule binding"/>
    <property type="evidence" value="ECO:0007669"/>
    <property type="project" value="InterPro"/>
</dbReference>
<keyword evidence="5 9" id="KW-0493">Microtubule</keyword>
<evidence type="ECO:0000256" key="6">
    <source>
        <dbReference type="ARBA" id="ARBA00022776"/>
    </source>
</evidence>
<dbReference type="Gene3D" id="1.10.418.10">
    <property type="entry name" value="Calponin-like domain"/>
    <property type="match status" value="1"/>
</dbReference>
<gene>
    <name evidence="13" type="primary">Contig6380.g6831</name>
    <name evidence="13" type="ORF">STYLEM_10905</name>
</gene>
<dbReference type="Gene3D" id="1.20.5.1430">
    <property type="match status" value="1"/>
</dbReference>
<organism evidence="13 14">
    <name type="scientific">Stylonychia lemnae</name>
    <name type="common">Ciliate</name>
    <dbReference type="NCBI Taxonomy" id="5949"/>
    <lineage>
        <taxon>Eukaryota</taxon>
        <taxon>Sar</taxon>
        <taxon>Alveolata</taxon>
        <taxon>Ciliophora</taxon>
        <taxon>Intramacronucleata</taxon>
        <taxon>Spirotrichea</taxon>
        <taxon>Stichotrichia</taxon>
        <taxon>Sporadotrichida</taxon>
        <taxon>Oxytrichidae</taxon>
        <taxon>Stylonychinae</taxon>
        <taxon>Stylonychia</taxon>
    </lineage>
</organism>
<dbReference type="OMA" id="HTHWIKH"/>
<evidence type="ECO:0000313" key="14">
    <source>
        <dbReference type="Proteomes" id="UP000039865"/>
    </source>
</evidence>
<accession>A0A078AJ16</accession>
<protein>
    <submittedName>
        <fullName evidence="13">Uncharacterized protein</fullName>
    </submittedName>
</protein>
<evidence type="ECO:0000256" key="9">
    <source>
        <dbReference type="PROSITE-ProRule" id="PRU00576"/>
    </source>
</evidence>
<feature type="domain" description="Calponin-homology (CH)" evidence="11">
    <location>
        <begin position="14"/>
        <end position="116"/>
    </location>
</feature>
<reference evidence="13 14" key="1">
    <citation type="submission" date="2014-06" db="EMBL/GenBank/DDBJ databases">
        <authorList>
            <person name="Swart Estienne"/>
        </authorList>
    </citation>
    <scope>NUCLEOTIDE SEQUENCE [LARGE SCALE GENOMIC DNA]</scope>
    <source>
        <strain evidence="13 14">130c</strain>
    </source>
</reference>
<evidence type="ECO:0000256" key="10">
    <source>
        <dbReference type="SAM" id="MobiDB-lite"/>
    </source>
</evidence>
<dbReference type="InParanoid" id="A0A078AJ16"/>
<dbReference type="Pfam" id="PF03271">
    <property type="entry name" value="EB1"/>
    <property type="match status" value="1"/>
</dbReference>
<feature type="region of interest" description="Disordered" evidence="10">
    <location>
        <begin position="150"/>
        <end position="186"/>
    </location>
</feature>
<keyword evidence="4" id="KW-0132">Cell division</keyword>
<dbReference type="GO" id="GO:0051301">
    <property type="term" value="P:cell division"/>
    <property type="evidence" value="ECO:0007669"/>
    <property type="project" value="UniProtKB-KW"/>
</dbReference>
<dbReference type="GO" id="GO:0005874">
    <property type="term" value="C:microtubule"/>
    <property type="evidence" value="ECO:0007669"/>
    <property type="project" value="UniProtKB-KW"/>
</dbReference>
<evidence type="ECO:0000313" key="13">
    <source>
        <dbReference type="EMBL" id="CDW81881.1"/>
    </source>
</evidence>
<keyword evidence="7" id="KW-0206">Cytoskeleton</keyword>
<evidence type="ECO:0000256" key="4">
    <source>
        <dbReference type="ARBA" id="ARBA00022618"/>
    </source>
</evidence>
<keyword evidence="14" id="KW-1185">Reference proteome</keyword>
<dbReference type="PROSITE" id="PS50021">
    <property type="entry name" value="CH"/>
    <property type="match status" value="1"/>
</dbReference>
<dbReference type="PROSITE" id="PS51230">
    <property type="entry name" value="EB1_C"/>
    <property type="match status" value="1"/>
</dbReference>
<evidence type="ECO:0000256" key="3">
    <source>
        <dbReference type="ARBA" id="ARBA00022490"/>
    </source>
</evidence>
<evidence type="ECO:0000256" key="8">
    <source>
        <dbReference type="ARBA" id="ARBA00023306"/>
    </source>
</evidence>
<dbReference type="PANTHER" id="PTHR10623">
    <property type="entry name" value="MICROTUBULE-ASSOCIATED PROTEIN RP/EB FAMILY MEMBER"/>
    <property type="match status" value="1"/>
</dbReference>
<evidence type="ECO:0000259" key="11">
    <source>
        <dbReference type="PROSITE" id="PS50021"/>
    </source>
</evidence>
<dbReference type="AlphaFoldDB" id="A0A078AJ16"/>
<dbReference type="InterPro" id="IPR036872">
    <property type="entry name" value="CH_dom_sf"/>
</dbReference>